<comment type="caution">
    <text evidence="2">The sequence shown here is derived from an EMBL/GenBank/DDBJ whole genome shotgun (WGS) entry which is preliminary data.</text>
</comment>
<dbReference type="EMBL" id="MHCS01000048">
    <property type="protein sequence ID" value="OGY25278.1"/>
    <property type="molecule type" value="Genomic_DNA"/>
</dbReference>
<keyword evidence="1" id="KW-0812">Transmembrane</keyword>
<organism evidence="2 3">
    <name type="scientific">Candidatus Woykebacteria bacterium RBG_16_43_9</name>
    <dbReference type="NCBI Taxonomy" id="1802596"/>
    <lineage>
        <taxon>Bacteria</taxon>
        <taxon>Candidatus Woykeibacteriota</taxon>
    </lineage>
</organism>
<keyword evidence="1" id="KW-1133">Transmembrane helix</keyword>
<dbReference type="STRING" id="1802596.A2Z11_02850"/>
<protein>
    <recommendedName>
        <fullName evidence="4">Type 4 fimbrial biogenesis protein PilX N-terminal domain-containing protein</fullName>
    </recommendedName>
</protein>
<feature type="transmembrane region" description="Helical" evidence="1">
    <location>
        <begin position="21"/>
        <end position="44"/>
    </location>
</feature>
<accession>A0A1G1WC62</accession>
<proteinExistence type="predicted"/>
<evidence type="ECO:0000256" key="1">
    <source>
        <dbReference type="SAM" id="Phobius"/>
    </source>
</evidence>
<reference evidence="2 3" key="1">
    <citation type="journal article" date="2016" name="Nat. Commun.">
        <title>Thousands of microbial genomes shed light on interconnected biogeochemical processes in an aquifer system.</title>
        <authorList>
            <person name="Anantharaman K."/>
            <person name="Brown C.T."/>
            <person name="Hug L.A."/>
            <person name="Sharon I."/>
            <person name="Castelle C.J."/>
            <person name="Probst A.J."/>
            <person name="Thomas B.C."/>
            <person name="Singh A."/>
            <person name="Wilkins M.J."/>
            <person name="Karaoz U."/>
            <person name="Brodie E.L."/>
            <person name="Williams K.H."/>
            <person name="Hubbard S.S."/>
            <person name="Banfield J.F."/>
        </authorList>
    </citation>
    <scope>NUCLEOTIDE SEQUENCE [LARGE SCALE GENOMIC DNA]</scope>
</reference>
<dbReference type="AlphaFoldDB" id="A0A1G1WC62"/>
<keyword evidence="1" id="KW-0472">Membrane</keyword>
<evidence type="ECO:0000313" key="3">
    <source>
        <dbReference type="Proteomes" id="UP000176389"/>
    </source>
</evidence>
<dbReference type="Proteomes" id="UP000176389">
    <property type="component" value="Unassembled WGS sequence"/>
</dbReference>
<evidence type="ECO:0008006" key="4">
    <source>
        <dbReference type="Google" id="ProtNLM"/>
    </source>
</evidence>
<gene>
    <name evidence="2" type="ORF">A2Z11_02850</name>
</gene>
<name>A0A1G1WC62_9BACT</name>
<evidence type="ECO:0000313" key="2">
    <source>
        <dbReference type="EMBL" id="OGY25278.1"/>
    </source>
</evidence>
<sequence length="444" mass="46081">MNKKRSRLKSFNSRSEKGQATLTFILALLGSAMILVGALSVLTFNEVKKLNNIVKSAQSYYAAEAGIEDAVLRVKNGMSYQTSYNLIVGSGDTDVTLTGPLDNLTITSAGDVNGRIRKVAINLTATPSEEDVDFNYGVQVGEGGLVMKSNSNILGNVYSNGPISGASNSFVKGDAYSVVTGGAAGIDQMTIRESSPGAGDGNAHANRITRTTADGILYCQTGSSNNKACNTSQPDPTPQPLPISDAQIDTMKSWAALGGETGSVTIIGGDTASLGPVKINGDLTLGSNSTLIITGTIWITGNFDISSNSLILLSPSYGANSSGTVVTDGEIEIDSNVTICGSNGGVLGSCNTENGSYIMLLSTSPNTSETDPAIEADSNILTSILYASAGAVKLNSNVHVKEVTGYMLRLESNATVTYETGLANVQFTSGPGGTFKINSWQEIE</sequence>